<dbReference type="Proteomes" id="UP000825935">
    <property type="component" value="Chromosome 28"/>
</dbReference>
<reference evidence="3" key="1">
    <citation type="submission" date="2021-08" db="EMBL/GenBank/DDBJ databases">
        <title>WGS assembly of Ceratopteris richardii.</title>
        <authorList>
            <person name="Marchant D.B."/>
            <person name="Chen G."/>
            <person name="Jenkins J."/>
            <person name="Shu S."/>
            <person name="Leebens-Mack J."/>
            <person name="Grimwood J."/>
            <person name="Schmutz J."/>
            <person name="Soltis P."/>
            <person name="Soltis D."/>
            <person name="Chen Z.-H."/>
        </authorList>
    </citation>
    <scope>NUCLEOTIDE SEQUENCE</scope>
    <source>
        <strain evidence="3">Whitten #5841</strain>
        <tissue evidence="3">Leaf</tissue>
    </source>
</reference>
<gene>
    <name evidence="3" type="ORF">KP509_28G054300</name>
</gene>
<dbReference type="AlphaFoldDB" id="A0A8T2RC78"/>
<evidence type="ECO:0000313" key="3">
    <source>
        <dbReference type="EMBL" id="KAH7294052.1"/>
    </source>
</evidence>
<dbReference type="OrthoDB" id="1914153at2759"/>
<keyword evidence="1" id="KW-0472">Membrane</keyword>
<keyword evidence="4" id="KW-1185">Reference proteome</keyword>
<protein>
    <recommendedName>
        <fullName evidence="2">DUF2062 domain-containing protein</fullName>
    </recommendedName>
</protein>
<feature type="domain" description="DUF2062" evidence="2">
    <location>
        <begin position="59"/>
        <end position="181"/>
    </location>
</feature>
<feature type="transmembrane region" description="Helical" evidence="1">
    <location>
        <begin position="63"/>
        <end position="86"/>
    </location>
</feature>
<keyword evidence="1" id="KW-1133">Transmembrane helix</keyword>
<evidence type="ECO:0000259" key="2">
    <source>
        <dbReference type="Pfam" id="PF09835"/>
    </source>
</evidence>
<dbReference type="EMBL" id="CM035433">
    <property type="protein sequence ID" value="KAH7294052.1"/>
    <property type="molecule type" value="Genomic_DNA"/>
</dbReference>
<dbReference type="PANTHER" id="PTHR35102:SF1">
    <property type="entry name" value="E3 UBIQUITIN-PROTEIN LIGASE"/>
    <property type="match status" value="1"/>
</dbReference>
<sequence length="189" mass="20873">MSSETLLVVTDVPADNYKQDGEFLLPQLTVKLKDEVVFSRGGFQEHLTSPCSNILWRGLRPTAISLSVALGVTLGLFPISGLRILFSAMAAMILQSNCHIPTLLLSSIIACPFQLMELFMRVGELITRSEHSPFPPDGFWIGGQVPPSLMNGMFHMIIGWCLTAPFSVMLLYVVSWPVSKYSLNKCLPN</sequence>
<name>A0A8T2RC78_CERRI</name>
<dbReference type="Pfam" id="PF09835">
    <property type="entry name" value="DUF2062"/>
    <property type="match status" value="1"/>
</dbReference>
<feature type="transmembrane region" description="Helical" evidence="1">
    <location>
        <begin position="153"/>
        <end position="174"/>
    </location>
</feature>
<organism evidence="3 4">
    <name type="scientific">Ceratopteris richardii</name>
    <name type="common">Triangle waterfern</name>
    <dbReference type="NCBI Taxonomy" id="49495"/>
    <lineage>
        <taxon>Eukaryota</taxon>
        <taxon>Viridiplantae</taxon>
        <taxon>Streptophyta</taxon>
        <taxon>Embryophyta</taxon>
        <taxon>Tracheophyta</taxon>
        <taxon>Polypodiopsida</taxon>
        <taxon>Polypodiidae</taxon>
        <taxon>Polypodiales</taxon>
        <taxon>Pteridineae</taxon>
        <taxon>Pteridaceae</taxon>
        <taxon>Parkerioideae</taxon>
        <taxon>Ceratopteris</taxon>
    </lineage>
</organism>
<dbReference type="InterPro" id="IPR018639">
    <property type="entry name" value="DUF2062"/>
</dbReference>
<evidence type="ECO:0000256" key="1">
    <source>
        <dbReference type="SAM" id="Phobius"/>
    </source>
</evidence>
<keyword evidence="1" id="KW-0812">Transmembrane</keyword>
<dbReference type="PANTHER" id="PTHR35102">
    <property type="entry name" value="E3 UBIQUITIN-PROTEIN LIGASE"/>
    <property type="match status" value="1"/>
</dbReference>
<accession>A0A8T2RC78</accession>
<proteinExistence type="predicted"/>
<evidence type="ECO:0000313" key="4">
    <source>
        <dbReference type="Proteomes" id="UP000825935"/>
    </source>
</evidence>
<comment type="caution">
    <text evidence="3">The sequence shown here is derived from an EMBL/GenBank/DDBJ whole genome shotgun (WGS) entry which is preliminary data.</text>
</comment>